<feature type="chain" id="PRO_5038391219" evidence="6">
    <location>
        <begin position="21"/>
        <end position="382"/>
    </location>
</feature>
<dbReference type="PANTHER" id="PTHR30329">
    <property type="entry name" value="STATOR ELEMENT OF FLAGELLAR MOTOR COMPLEX"/>
    <property type="match status" value="1"/>
</dbReference>
<evidence type="ECO:0000256" key="4">
    <source>
        <dbReference type="PROSITE-ProRule" id="PRU00473"/>
    </source>
</evidence>
<feature type="region of interest" description="Disordered" evidence="5">
    <location>
        <begin position="29"/>
        <end position="55"/>
    </location>
</feature>
<dbReference type="OrthoDB" id="3511831at2"/>
<accession>A0A2P8DHW0</accession>
<comment type="caution">
    <text evidence="8">The sequence shown here is derived from an EMBL/GenBank/DDBJ whole genome shotgun (WGS) entry which is preliminary data.</text>
</comment>
<dbReference type="SUPFAM" id="SSF103088">
    <property type="entry name" value="OmpA-like"/>
    <property type="match status" value="1"/>
</dbReference>
<dbReference type="GO" id="GO:0009279">
    <property type="term" value="C:cell outer membrane"/>
    <property type="evidence" value="ECO:0007669"/>
    <property type="project" value="UniProtKB-SubCell"/>
</dbReference>
<feature type="region of interest" description="Disordered" evidence="5">
    <location>
        <begin position="342"/>
        <end position="382"/>
    </location>
</feature>
<dbReference type="PANTHER" id="PTHR30329:SF21">
    <property type="entry name" value="LIPOPROTEIN YIAD-RELATED"/>
    <property type="match status" value="1"/>
</dbReference>
<gene>
    <name evidence="8" type="ORF">CLV63_11093</name>
</gene>
<feature type="compositionally biased region" description="Basic and acidic residues" evidence="5">
    <location>
        <begin position="172"/>
        <end position="185"/>
    </location>
</feature>
<feature type="compositionally biased region" description="Low complexity" evidence="5">
    <location>
        <begin position="186"/>
        <end position="197"/>
    </location>
</feature>
<dbReference type="Gene3D" id="3.30.1330.60">
    <property type="entry name" value="OmpA-like domain"/>
    <property type="match status" value="1"/>
</dbReference>
<proteinExistence type="predicted"/>
<dbReference type="Pfam" id="PF00691">
    <property type="entry name" value="OmpA"/>
    <property type="match status" value="1"/>
</dbReference>
<reference evidence="8 9" key="1">
    <citation type="submission" date="2018-03" db="EMBL/GenBank/DDBJ databases">
        <title>Genomic Encyclopedia of Archaeal and Bacterial Type Strains, Phase II (KMG-II): from individual species to whole genera.</title>
        <authorList>
            <person name="Goeker M."/>
        </authorList>
    </citation>
    <scope>NUCLEOTIDE SEQUENCE [LARGE SCALE GENOMIC DNA]</scope>
    <source>
        <strain evidence="8 9">DSM 45312</strain>
    </source>
</reference>
<evidence type="ECO:0000313" key="9">
    <source>
        <dbReference type="Proteomes" id="UP000240542"/>
    </source>
</evidence>
<dbReference type="InterPro" id="IPR050330">
    <property type="entry name" value="Bact_OuterMem_StrucFunc"/>
</dbReference>
<dbReference type="RefSeq" id="WP_106583691.1">
    <property type="nucleotide sequence ID" value="NZ_PYGA01000010.1"/>
</dbReference>
<comment type="subcellular location">
    <subcellularLocation>
        <location evidence="1">Cell outer membrane</location>
    </subcellularLocation>
</comment>
<feature type="signal peptide" evidence="6">
    <location>
        <begin position="1"/>
        <end position="20"/>
    </location>
</feature>
<dbReference type="EMBL" id="PYGA01000010">
    <property type="protein sequence ID" value="PSK96796.1"/>
    <property type="molecule type" value="Genomic_DNA"/>
</dbReference>
<sequence>MKLFHAAPVCLLALALTACGTLDRFAPDGKSAGGDGAAESSPSPSAAQAAPDADPADCTGDSVFIEAVEIAAVRTAAVQIPEIKDKSGTVLQEAGEIPGVSIPAQRVPAQCAEVAEAPGGCLGAVEIPGAVIPAVRIPSASIPGLSAEGVSIRSEAENEKVLNEVKIPGKSEDEVCQEKPTEAGERVSSVRRSSVYRSSERRPSLSRPSLRRPSGRAEDGTRIPAIEVPRVVVPSVKVPSVKVESDRIESRRAGETEVLESDGAIAYNLDSDVLFDSGSHELKDGAVRHLKAVGEHIGDELPDDAEIAIEGHTDSVGSESENQDLSERRAETVLTWLVDDGGVDKGRLKATGYGESRPAVPNKSGDAGTPENRRVVVSARKD</sequence>
<feature type="domain" description="OmpA-like" evidence="7">
    <location>
        <begin position="262"/>
        <end position="382"/>
    </location>
</feature>
<dbReference type="CDD" id="cd07185">
    <property type="entry name" value="OmpA_C-like"/>
    <property type="match status" value="1"/>
</dbReference>
<evidence type="ECO:0000256" key="6">
    <source>
        <dbReference type="SAM" id="SignalP"/>
    </source>
</evidence>
<dbReference type="PROSITE" id="PS51257">
    <property type="entry name" value="PROKAR_LIPOPROTEIN"/>
    <property type="match status" value="1"/>
</dbReference>
<protein>
    <submittedName>
        <fullName evidence="8">Outer membrane protein OmpA-like peptidoglycan-associated protein</fullName>
    </submittedName>
</protein>
<dbReference type="AlphaFoldDB" id="A0A2P8DHW0"/>
<dbReference type="InterPro" id="IPR006665">
    <property type="entry name" value="OmpA-like"/>
</dbReference>
<dbReference type="InterPro" id="IPR006690">
    <property type="entry name" value="OMPA-like_CS"/>
</dbReference>
<dbReference type="InterPro" id="IPR036737">
    <property type="entry name" value="OmpA-like_sf"/>
</dbReference>
<name>A0A2P8DHW0_9ACTN</name>
<evidence type="ECO:0000259" key="7">
    <source>
        <dbReference type="PROSITE" id="PS51123"/>
    </source>
</evidence>
<keyword evidence="6" id="KW-0732">Signal</keyword>
<evidence type="ECO:0000256" key="5">
    <source>
        <dbReference type="SAM" id="MobiDB-lite"/>
    </source>
</evidence>
<dbReference type="Proteomes" id="UP000240542">
    <property type="component" value="Unassembled WGS sequence"/>
</dbReference>
<evidence type="ECO:0000313" key="8">
    <source>
        <dbReference type="EMBL" id="PSK96796.1"/>
    </source>
</evidence>
<dbReference type="PROSITE" id="PS51123">
    <property type="entry name" value="OMPA_2"/>
    <property type="match status" value="1"/>
</dbReference>
<feature type="region of interest" description="Disordered" evidence="5">
    <location>
        <begin position="172"/>
        <end position="222"/>
    </location>
</feature>
<organism evidence="8 9">
    <name type="scientific">Murinocardiopsis flavida</name>
    <dbReference type="NCBI Taxonomy" id="645275"/>
    <lineage>
        <taxon>Bacteria</taxon>
        <taxon>Bacillati</taxon>
        <taxon>Actinomycetota</taxon>
        <taxon>Actinomycetes</taxon>
        <taxon>Streptosporangiales</taxon>
        <taxon>Nocardiopsidaceae</taxon>
        <taxon>Murinocardiopsis</taxon>
    </lineage>
</organism>
<dbReference type="PRINTS" id="PR01021">
    <property type="entry name" value="OMPADOMAIN"/>
</dbReference>
<evidence type="ECO:0000256" key="1">
    <source>
        <dbReference type="ARBA" id="ARBA00004442"/>
    </source>
</evidence>
<keyword evidence="3" id="KW-0998">Cell outer membrane</keyword>
<dbReference type="PROSITE" id="PS01068">
    <property type="entry name" value="OMPA_1"/>
    <property type="match status" value="1"/>
</dbReference>
<keyword evidence="9" id="KW-1185">Reference proteome</keyword>
<evidence type="ECO:0000256" key="2">
    <source>
        <dbReference type="ARBA" id="ARBA00023136"/>
    </source>
</evidence>
<feature type="compositionally biased region" description="Low complexity" evidence="5">
    <location>
        <begin position="37"/>
        <end position="55"/>
    </location>
</feature>
<dbReference type="InterPro" id="IPR006664">
    <property type="entry name" value="OMP_bac"/>
</dbReference>
<feature type="compositionally biased region" description="Basic and acidic residues" evidence="5">
    <location>
        <begin position="371"/>
        <end position="382"/>
    </location>
</feature>
<keyword evidence="2 4" id="KW-0472">Membrane</keyword>
<evidence type="ECO:0000256" key="3">
    <source>
        <dbReference type="ARBA" id="ARBA00023237"/>
    </source>
</evidence>